<sequence>MTLHHVFDSFNSLRVLVVGDVMLDSYVWGKVERISPEAPVPVVNVDRREYRLGGAGNVLLNVQALGAEACLCTVIGTDGPGDLLESQLTERGLSCEGVLRSPARMTTIKERIIAGSQQVVRIDTETDRPISDQERAQLVAKAKELIPTCQVVIFEDYDKGVLSPEAIAEITAFANAHQVPTVVDPKKRNFLAYQHTTLFKPNLKELREGLKVDFDVDKPEELRAVVQQLKDTLRVSGALITLSERGVLIDLDGEVHHLPAHIRRIADVSGAGDTVISIAACCVALGLPPRTIAGIANLGGGLVCERVGVVPIDKEQLKAEALKEPWELPDRLRPPGS</sequence>
<dbReference type="AlphaFoldDB" id="A0A840TMC8"/>
<dbReference type="Proteomes" id="UP000557307">
    <property type="component" value="Unassembled WGS sequence"/>
</dbReference>
<evidence type="ECO:0000313" key="4">
    <source>
        <dbReference type="EMBL" id="MBB5284761.1"/>
    </source>
</evidence>
<organism evidence="4 5">
    <name type="scientific">Rhabdobacter roseus</name>
    <dbReference type="NCBI Taxonomy" id="1655419"/>
    <lineage>
        <taxon>Bacteria</taxon>
        <taxon>Pseudomonadati</taxon>
        <taxon>Bacteroidota</taxon>
        <taxon>Cytophagia</taxon>
        <taxon>Cytophagales</taxon>
        <taxon>Cytophagaceae</taxon>
        <taxon>Rhabdobacter</taxon>
    </lineage>
</organism>
<dbReference type="Pfam" id="PF00294">
    <property type="entry name" value="PfkB"/>
    <property type="match status" value="1"/>
</dbReference>
<dbReference type="RefSeq" id="WP_184174722.1">
    <property type="nucleotide sequence ID" value="NZ_JACHGF010000004.1"/>
</dbReference>
<comment type="caution">
    <text evidence="4">The sequence shown here is derived from an EMBL/GenBank/DDBJ whole genome shotgun (WGS) entry which is preliminary data.</text>
</comment>
<keyword evidence="2 4" id="KW-0418">Kinase</keyword>
<reference evidence="4 5" key="1">
    <citation type="submission" date="2020-08" db="EMBL/GenBank/DDBJ databases">
        <title>Genomic Encyclopedia of Type Strains, Phase IV (KMG-IV): sequencing the most valuable type-strain genomes for metagenomic binning, comparative biology and taxonomic classification.</title>
        <authorList>
            <person name="Goeker M."/>
        </authorList>
    </citation>
    <scope>NUCLEOTIDE SEQUENCE [LARGE SCALE GENOMIC DNA]</scope>
    <source>
        <strain evidence="4 5">DSM 105074</strain>
    </source>
</reference>
<dbReference type="CDD" id="cd01172">
    <property type="entry name" value="RfaE_like"/>
    <property type="match status" value="1"/>
</dbReference>
<dbReference type="GO" id="GO:0016773">
    <property type="term" value="F:phosphotransferase activity, alcohol group as acceptor"/>
    <property type="evidence" value="ECO:0007669"/>
    <property type="project" value="InterPro"/>
</dbReference>
<dbReference type="EMBL" id="JACHGF010000004">
    <property type="protein sequence ID" value="MBB5284761.1"/>
    <property type="molecule type" value="Genomic_DNA"/>
</dbReference>
<protein>
    <submittedName>
        <fullName evidence="4">RfaE bifunctional protein kinase chain/domain</fullName>
    </submittedName>
</protein>
<evidence type="ECO:0000313" key="5">
    <source>
        <dbReference type="Proteomes" id="UP000557307"/>
    </source>
</evidence>
<dbReference type="PANTHER" id="PTHR46969">
    <property type="entry name" value="BIFUNCTIONAL PROTEIN HLDE"/>
    <property type="match status" value="1"/>
</dbReference>
<dbReference type="InterPro" id="IPR011913">
    <property type="entry name" value="RfaE_dom_I"/>
</dbReference>
<gene>
    <name evidence="4" type="ORF">HNQ92_002909</name>
</gene>
<dbReference type="GO" id="GO:0033786">
    <property type="term" value="F:heptose-1-phosphate adenylyltransferase activity"/>
    <property type="evidence" value="ECO:0007669"/>
    <property type="project" value="TreeGrafter"/>
</dbReference>
<dbReference type="Gene3D" id="3.40.1190.20">
    <property type="match status" value="1"/>
</dbReference>
<dbReference type="GO" id="GO:0033785">
    <property type="term" value="F:heptose 7-phosphate kinase activity"/>
    <property type="evidence" value="ECO:0007669"/>
    <property type="project" value="TreeGrafter"/>
</dbReference>
<dbReference type="SUPFAM" id="SSF53613">
    <property type="entry name" value="Ribokinase-like"/>
    <property type="match status" value="1"/>
</dbReference>
<evidence type="ECO:0000256" key="1">
    <source>
        <dbReference type="ARBA" id="ARBA00022679"/>
    </source>
</evidence>
<dbReference type="InterPro" id="IPR011611">
    <property type="entry name" value="PfkB_dom"/>
</dbReference>
<dbReference type="GO" id="GO:0005829">
    <property type="term" value="C:cytosol"/>
    <property type="evidence" value="ECO:0007669"/>
    <property type="project" value="TreeGrafter"/>
</dbReference>
<keyword evidence="5" id="KW-1185">Reference proteome</keyword>
<accession>A0A840TMC8</accession>
<evidence type="ECO:0000256" key="2">
    <source>
        <dbReference type="ARBA" id="ARBA00022777"/>
    </source>
</evidence>
<keyword evidence="1" id="KW-0808">Transferase</keyword>
<feature type="domain" description="Carbohydrate kinase PfkB" evidence="3">
    <location>
        <begin position="14"/>
        <end position="310"/>
    </location>
</feature>
<proteinExistence type="predicted"/>
<dbReference type="PANTHER" id="PTHR46969:SF1">
    <property type="entry name" value="BIFUNCTIONAL PROTEIN HLDE"/>
    <property type="match status" value="1"/>
</dbReference>
<evidence type="ECO:0000259" key="3">
    <source>
        <dbReference type="Pfam" id="PF00294"/>
    </source>
</evidence>
<name>A0A840TMC8_9BACT</name>
<dbReference type="InterPro" id="IPR029056">
    <property type="entry name" value="Ribokinase-like"/>
</dbReference>